<feature type="transmembrane region" description="Helical" evidence="2">
    <location>
        <begin position="29"/>
        <end position="46"/>
    </location>
</feature>
<keyword evidence="2" id="KW-0812">Transmembrane</keyword>
<reference evidence="3" key="1">
    <citation type="submission" date="2019-05" db="EMBL/GenBank/DDBJ databases">
        <authorList>
            <consortium name="Pathogen Informatics"/>
        </authorList>
    </citation>
    <scope>NUCLEOTIDE SEQUENCE [LARGE SCALE GENOMIC DNA]</scope>
    <source>
        <strain evidence="3">NCTC12965</strain>
    </source>
</reference>
<feature type="region of interest" description="Disordered" evidence="1">
    <location>
        <begin position="57"/>
        <end position="79"/>
    </location>
</feature>
<evidence type="ECO:0000256" key="1">
    <source>
        <dbReference type="SAM" id="MobiDB-lite"/>
    </source>
</evidence>
<keyword evidence="2" id="KW-0472">Membrane</keyword>
<protein>
    <submittedName>
        <fullName evidence="3">Uncharacterized protein</fullName>
    </submittedName>
</protein>
<dbReference type="EMBL" id="CABEEZ010000039">
    <property type="protein sequence ID" value="VTR25408.1"/>
    <property type="molecule type" value="Genomic_DNA"/>
</dbReference>
<evidence type="ECO:0000313" key="3">
    <source>
        <dbReference type="EMBL" id="VTR25408.1"/>
    </source>
</evidence>
<name>A0A4V6KM33_SERFO</name>
<organism evidence="3">
    <name type="scientific">Serratia fonticola</name>
    <dbReference type="NCBI Taxonomy" id="47917"/>
    <lineage>
        <taxon>Bacteria</taxon>
        <taxon>Pseudomonadati</taxon>
        <taxon>Pseudomonadota</taxon>
        <taxon>Gammaproteobacteria</taxon>
        <taxon>Enterobacterales</taxon>
        <taxon>Yersiniaceae</taxon>
        <taxon>Serratia</taxon>
    </lineage>
</organism>
<keyword evidence="2" id="KW-1133">Transmembrane helix</keyword>
<dbReference type="AlphaFoldDB" id="A0A4V6KM33"/>
<evidence type="ECO:0000256" key="2">
    <source>
        <dbReference type="SAM" id="Phobius"/>
    </source>
</evidence>
<gene>
    <name evidence="3" type="ORF">NCTC12965_02175</name>
</gene>
<proteinExistence type="predicted"/>
<accession>A0A4V6KM33</accession>
<sequence length="79" mass="8600">MSQMLALLIVMVILYLGDAVSVRTKAWIPSVFVCAVLFLFRLLDVFPEGYRQPGRYHTGGSGDADVSADHQHGDAAFGT</sequence>